<evidence type="ECO:0000256" key="1">
    <source>
        <dbReference type="SAM" id="Phobius"/>
    </source>
</evidence>
<accession>A0A1G9V8X9</accession>
<keyword evidence="1" id="KW-0812">Transmembrane</keyword>
<keyword evidence="1" id="KW-0472">Membrane</keyword>
<protein>
    <recommendedName>
        <fullName evidence="4">DUF2304 domain-containing protein</fullName>
    </recommendedName>
</protein>
<reference evidence="2 3" key="1">
    <citation type="submission" date="2016-10" db="EMBL/GenBank/DDBJ databases">
        <authorList>
            <person name="de Groot N.N."/>
        </authorList>
    </citation>
    <scope>NUCLEOTIDE SEQUENCE [LARGE SCALE GENOMIC DNA]</scope>
    <source>
        <strain evidence="2 3">CGMCC 1.11147</strain>
    </source>
</reference>
<feature type="transmembrane region" description="Helical" evidence="1">
    <location>
        <begin position="67"/>
        <end position="87"/>
    </location>
</feature>
<evidence type="ECO:0000313" key="3">
    <source>
        <dbReference type="Proteomes" id="UP000199004"/>
    </source>
</evidence>
<dbReference type="AlphaFoldDB" id="A0A1G9V8X9"/>
<keyword evidence="3" id="KW-1185">Reference proteome</keyword>
<sequence>MIIKLILLVCLAGAALVLIRGKRSALSLLLRRSLTLVVIVVGGVAVLFPGAVTEVAQAVGVGRGTDLVLYLLCVTFLFVTIALYLRLNEMHDRYVELARQLALHEADPQAHDTHLDSRDHERR</sequence>
<proteinExistence type="predicted"/>
<evidence type="ECO:0000313" key="2">
    <source>
        <dbReference type="EMBL" id="SDM68335.1"/>
    </source>
</evidence>
<evidence type="ECO:0008006" key="4">
    <source>
        <dbReference type="Google" id="ProtNLM"/>
    </source>
</evidence>
<dbReference type="Pfam" id="PF10066">
    <property type="entry name" value="DUF2304"/>
    <property type="match status" value="1"/>
</dbReference>
<gene>
    <name evidence="2" type="ORF">SAMN05192576_0684</name>
</gene>
<name>A0A1G9V8X9_9ACTN</name>
<keyword evidence="1" id="KW-1133">Transmembrane helix</keyword>
<dbReference type="Proteomes" id="UP000199004">
    <property type="component" value="Unassembled WGS sequence"/>
</dbReference>
<dbReference type="RefSeq" id="WP_091021875.1">
    <property type="nucleotide sequence ID" value="NZ_BKAE01000004.1"/>
</dbReference>
<feature type="transmembrane region" description="Helical" evidence="1">
    <location>
        <begin position="37"/>
        <end position="55"/>
    </location>
</feature>
<dbReference type="OrthoDB" id="8904808at2"/>
<dbReference type="STRING" id="1005944.SAMN05192576_0684"/>
<organism evidence="2 3">
    <name type="scientific">Nocardioides szechwanensis</name>
    <dbReference type="NCBI Taxonomy" id="1005944"/>
    <lineage>
        <taxon>Bacteria</taxon>
        <taxon>Bacillati</taxon>
        <taxon>Actinomycetota</taxon>
        <taxon>Actinomycetes</taxon>
        <taxon>Propionibacteriales</taxon>
        <taxon>Nocardioidaceae</taxon>
        <taxon>Nocardioides</taxon>
    </lineage>
</organism>
<dbReference type="EMBL" id="FNIC01000001">
    <property type="protein sequence ID" value="SDM68335.1"/>
    <property type="molecule type" value="Genomic_DNA"/>
</dbReference>
<dbReference type="InterPro" id="IPR019277">
    <property type="entry name" value="DUF2304"/>
</dbReference>